<dbReference type="Gene3D" id="2.60.40.10">
    <property type="entry name" value="Immunoglobulins"/>
    <property type="match status" value="1"/>
</dbReference>
<gene>
    <name evidence="7" type="ORF">PCANC_15135</name>
</gene>
<feature type="region of interest" description="Disordered" evidence="5">
    <location>
        <begin position="1538"/>
        <end position="1642"/>
    </location>
</feature>
<feature type="region of interest" description="Disordered" evidence="5">
    <location>
        <begin position="1003"/>
        <end position="1043"/>
    </location>
</feature>
<feature type="region of interest" description="Disordered" evidence="5">
    <location>
        <begin position="754"/>
        <end position="785"/>
    </location>
</feature>
<dbReference type="SMART" id="SM00291">
    <property type="entry name" value="ZnF_ZZ"/>
    <property type="match status" value="4"/>
</dbReference>
<reference evidence="7 8" key="1">
    <citation type="submission" date="2017-11" db="EMBL/GenBank/DDBJ databases">
        <title>De novo assembly and phasing of dikaryotic genomes from two isolates of Puccinia coronata f. sp. avenae, the causal agent of oat crown rust.</title>
        <authorList>
            <person name="Miller M.E."/>
            <person name="Zhang Y."/>
            <person name="Omidvar V."/>
            <person name="Sperschneider J."/>
            <person name="Schwessinger B."/>
            <person name="Raley C."/>
            <person name="Palmer J.M."/>
            <person name="Garnica D."/>
            <person name="Upadhyaya N."/>
            <person name="Rathjen J."/>
            <person name="Taylor J.M."/>
            <person name="Park R.F."/>
            <person name="Dodds P.N."/>
            <person name="Hirsch C.D."/>
            <person name="Kianian S.F."/>
            <person name="Figueroa M."/>
        </authorList>
    </citation>
    <scope>NUCLEOTIDE SEQUENCE [LARGE SCALE GENOMIC DNA]</scope>
    <source>
        <strain evidence="7">12NC29</strain>
    </source>
</reference>
<proteinExistence type="predicted"/>
<feature type="compositionally biased region" description="Polar residues" evidence="5">
    <location>
        <begin position="1328"/>
        <end position="1341"/>
    </location>
</feature>
<feature type="compositionally biased region" description="Polar residues" evidence="5">
    <location>
        <begin position="202"/>
        <end position="228"/>
    </location>
</feature>
<dbReference type="SUPFAM" id="SSF57850">
    <property type="entry name" value="RING/U-box"/>
    <property type="match status" value="4"/>
</dbReference>
<dbReference type="InterPro" id="IPR013783">
    <property type="entry name" value="Ig-like_fold"/>
</dbReference>
<dbReference type="EMBL" id="PGCJ01000920">
    <property type="protein sequence ID" value="PLW14483.1"/>
    <property type="molecule type" value="Genomic_DNA"/>
</dbReference>
<comment type="caution">
    <text evidence="7">The sequence shown here is derived from an EMBL/GenBank/DDBJ whole genome shotgun (WGS) entry which is preliminary data.</text>
</comment>
<dbReference type="OrthoDB" id="2507445at2759"/>
<feature type="region of interest" description="Disordered" evidence="5">
    <location>
        <begin position="1290"/>
        <end position="1356"/>
    </location>
</feature>
<evidence type="ECO:0000256" key="5">
    <source>
        <dbReference type="SAM" id="MobiDB-lite"/>
    </source>
</evidence>
<organism evidence="7 8">
    <name type="scientific">Puccinia coronata f. sp. avenae</name>
    <dbReference type="NCBI Taxonomy" id="200324"/>
    <lineage>
        <taxon>Eukaryota</taxon>
        <taxon>Fungi</taxon>
        <taxon>Dikarya</taxon>
        <taxon>Basidiomycota</taxon>
        <taxon>Pucciniomycotina</taxon>
        <taxon>Pucciniomycetes</taxon>
        <taxon>Pucciniales</taxon>
        <taxon>Pucciniaceae</taxon>
        <taxon>Puccinia</taxon>
    </lineage>
</organism>
<evidence type="ECO:0000256" key="2">
    <source>
        <dbReference type="ARBA" id="ARBA00022771"/>
    </source>
</evidence>
<protein>
    <recommendedName>
        <fullName evidence="6">ZZ-type domain-containing protein</fullName>
    </recommendedName>
</protein>
<feature type="compositionally biased region" description="Polar residues" evidence="5">
    <location>
        <begin position="1153"/>
        <end position="1164"/>
    </location>
</feature>
<feature type="compositionally biased region" description="Polar residues" evidence="5">
    <location>
        <begin position="1108"/>
        <end position="1119"/>
    </location>
</feature>
<feature type="region of interest" description="Disordered" evidence="5">
    <location>
        <begin position="1146"/>
        <end position="1173"/>
    </location>
</feature>
<dbReference type="CDD" id="cd02340">
    <property type="entry name" value="ZZ_NBR1_like"/>
    <property type="match status" value="3"/>
</dbReference>
<evidence type="ECO:0000259" key="6">
    <source>
        <dbReference type="PROSITE" id="PS50135"/>
    </source>
</evidence>
<evidence type="ECO:0000256" key="1">
    <source>
        <dbReference type="ARBA" id="ARBA00022723"/>
    </source>
</evidence>
<evidence type="ECO:0000313" key="7">
    <source>
        <dbReference type="EMBL" id="PLW14483.1"/>
    </source>
</evidence>
<dbReference type="Pfam" id="PF00569">
    <property type="entry name" value="ZZ"/>
    <property type="match status" value="4"/>
</dbReference>
<feature type="compositionally biased region" description="Polar residues" evidence="5">
    <location>
        <begin position="1307"/>
        <end position="1321"/>
    </location>
</feature>
<dbReference type="InterPro" id="IPR043145">
    <property type="entry name" value="Znf_ZZ_sf"/>
</dbReference>
<sequence length="1642" mass="179460">MSSKRCTVKTSKAKPADQKLQPHTLVFRVHKLHPETKKPLPHGKPIYSGPTPSQSTLNALRTRAQQIFPESADGYLLSIALATPSSASANPCDPILFPFNSFRTFAPIIDGIHLKPGGVARDHLQRILVNVWVAKKDHAPFAPPSTSHPSYAESRALKRKIAMILASSSTSNKSMDPIEETDQVDGVAPRGSSMEQNDKCSTRSTHSSSTALKTTSIGDFTAPATTSAGDRKPEDQSNQLFGPSIEQILDMKLPGPLVGKILEMYSTPDQTGIWYGILLEAFGDDSRYVILPRTHPDSFTLEVYLLSHDRQAQLVLMVQTHPNDMLRSPHMRQQADTRMRQLLSDKASNVAIPVFHAINACGAQMSFYMVDRPSGRIFPRSISYDSVDHVFPADHLMNIWTSRLGSPTGGKTLFSLISQIRSMVSHNEDIVKHTTGIGLPMYFRLSSLGELHQIIRDTFPTNRYRLEPLWKQLDSIHDDTPATLCFVVYDVECGPFLIVQHSPEHATAARCYRSDQLMRESLALIAPTCKATRLHGVSFLDTQARFYQLDMATRLITPKIASVDLSDRILPTEYLSGAWNLNMKEDCIAKFQLIKSDCTVAPSTRQSSSHPKVDPKIQGLFGGCPSPFKSAPVPQIRGSQLRVTDSIPSSQMRFICDGCDQMISGFRAKCSHEACPDFDLCGKCYDRSGDVHPGHPFSLLVQRGKSFSSSVPTEWLPLGTLVRICESCRRVADFTKTDPTSTGHDMCQECSAVHKGPRSSHLNSVPKNSRVRSNKPSGVDSSTDKIHEPSEIAVNLNARVVPLASPPRVSIRCDGCSQAITSFRAKCRHIECPDYDLCLKCYGGRHHLHPSSHQFQTFNVAVDTGGAVISCDARKTHRARCDMCTQDICGVRWKCLDCVDWDSCEQCLPNVPAIHPFHRLVPITDSDKLHRLPAEHNKVHPNILCDGCDEPIQGIRYKCSHPSCPDYDLCSRCESNPIPKHDIGHVMFKIRDSQTWRAGLSAYKSPQTENPQSLVDPSTQTQKVADQTKPGSPPPPSMSGTQNETMDKMKVIQADLEKMTAVFSALPPLRSTLTQSEMSDDLKALKARLNKSPLVSESLPGILDSKNADSSTARPSTRGTQHDKSDKLKAITADLDKLLALSASLPGSRDWKSTNSSTALASTRDTQDGPSDRMKALTADLNKLQILSASLPGNRDRKNVNSSTAPPPTRDIRAESNKLQALSTSLLWKNSNPPIVPSSTRDKMDEMREEMKAIQADVNKMQARSANQALESVKSWDAVAASEYLVNPSRLPMPQSPHPTEAAGSLESLSQGIDKQSNSSGDAIVAAQATSRAIGNPSPLQSCDEPESSLPDINEGSRTLDVSELSNGNKALGLPGAFPDEAPLLDSASAASRSSLDQVKLSSVAKVEEPKPQLGARFVEDLNLPDGTCVSAGARFTKIWVMRNSGSEAWPEGCRILLKGGFRHSSQDSFSVPAALPDEVVDIPIETMAPEESGGYMQVWRLVGPDGSQFGDRLWINLQVISEDQVNIDDPNTESLSASVGFLLPNPSNESHRSPPDSHAFAQGTSTPEDDTAQHDGATSLASHSEAHHSSSGDGEMVAQPSNESGTEFDDLSYEFTSELDSSENGEDELEFELVTDSDSSA</sequence>
<dbReference type="InterPro" id="IPR000433">
    <property type="entry name" value="Znf_ZZ"/>
</dbReference>
<evidence type="ECO:0000256" key="3">
    <source>
        <dbReference type="ARBA" id="ARBA00022833"/>
    </source>
</evidence>
<dbReference type="PROSITE" id="PS01357">
    <property type="entry name" value="ZF_ZZ_1"/>
    <property type="match status" value="1"/>
</dbReference>
<feature type="compositionally biased region" description="Polar residues" evidence="5">
    <location>
        <begin position="1004"/>
        <end position="1025"/>
    </location>
</feature>
<dbReference type="PROSITE" id="PS50135">
    <property type="entry name" value="ZF_ZZ_2"/>
    <property type="match status" value="1"/>
</dbReference>
<dbReference type="CDD" id="cd02249">
    <property type="entry name" value="ZZ"/>
    <property type="match status" value="1"/>
</dbReference>
<keyword evidence="1" id="KW-0479">Metal-binding</keyword>
<evidence type="ECO:0000256" key="4">
    <source>
        <dbReference type="PROSITE-ProRule" id="PRU00228"/>
    </source>
</evidence>
<evidence type="ECO:0000313" key="8">
    <source>
        <dbReference type="Proteomes" id="UP000235388"/>
    </source>
</evidence>
<dbReference type="Gene3D" id="3.30.60.90">
    <property type="match status" value="4"/>
</dbReference>
<dbReference type="Pfam" id="PF16158">
    <property type="entry name" value="N_BRCA1_IG"/>
    <property type="match status" value="1"/>
</dbReference>
<dbReference type="PANTHER" id="PTHR20930">
    <property type="entry name" value="OVARIAN CARCINOMA ANTIGEN CA125-RELATED"/>
    <property type="match status" value="1"/>
</dbReference>
<accession>A0A2N5SMP0</accession>
<feature type="domain" description="ZZ-type" evidence="6">
    <location>
        <begin position="808"/>
        <end position="863"/>
    </location>
</feature>
<dbReference type="CDD" id="cd14947">
    <property type="entry name" value="NBR1_like"/>
    <property type="match status" value="1"/>
</dbReference>
<keyword evidence="2 4" id="KW-0863">Zinc-finger</keyword>
<feature type="region of interest" description="Disordered" evidence="5">
    <location>
        <begin position="171"/>
        <end position="239"/>
    </location>
</feature>
<name>A0A2N5SMP0_9BASI</name>
<dbReference type="InterPro" id="IPR032350">
    <property type="entry name" value="Nbr1_FW"/>
</dbReference>
<feature type="region of interest" description="Disordered" evidence="5">
    <location>
        <begin position="1097"/>
        <end position="1127"/>
    </location>
</feature>
<dbReference type="PANTHER" id="PTHR20930:SF0">
    <property type="entry name" value="PROTEIN ILRUN"/>
    <property type="match status" value="1"/>
</dbReference>
<dbReference type="GO" id="GO:0008270">
    <property type="term" value="F:zinc ion binding"/>
    <property type="evidence" value="ECO:0007669"/>
    <property type="project" value="UniProtKB-KW"/>
</dbReference>
<keyword evidence="3" id="KW-0862">Zinc</keyword>
<dbReference type="STRING" id="200324.A0A2N5SMP0"/>
<keyword evidence="8" id="KW-1185">Reference proteome</keyword>
<feature type="compositionally biased region" description="Acidic residues" evidence="5">
    <location>
        <begin position="1621"/>
        <end position="1636"/>
    </location>
</feature>
<dbReference type="Proteomes" id="UP000235388">
    <property type="component" value="Unassembled WGS sequence"/>
</dbReference>
<feature type="region of interest" description="Disordered" evidence="5">
    <location>
        <begin position="1189"/>
        <end position="1214"/>
    </location>
</feature>